<organism evidence="1 2">
    <name type="scientific">Stylosanthes scabra</name>
    <dbReference type="NCBI Taxonomy" id="79078"/>
    <lineage>
        <taxon>Eukaryota</taxon>
        <taxon>Viridiplantae</taxon>
        <taxon>Streptophyta</taxon>
        <taxon>Embryophyta</taxon>
        <taxon>Tracheophyta</taxon>
        <taxon>Spermatophyta</taxon>
        <taxon>Magnoliopsida</taxon>
        <taxon>eudicotyledons</taxon>
        <taxon>Gunneridae</taxon>
        <taxon>Pentapetalae</taxon>
        <taxon>rosids</taxon>
        <taxon>fabids</taxon>
        <taxon>Fabales</taxon>
        <taxon>Fabaceae</taxon>
        <taxon>Papilionoideae</taxon>
        <taxon>50 kb inversion clade</taxon>
        <taxon>dalbergioids sensu lato</taxon>
        <taxon>Dalbergieae</taxon>
        <taxon>Pterocarpus clade</taxon>
        <taxon>Stylosanthes</taxon>
    </lineage>
</organism>
<gene>
    <name evidence="1" type="ORF">PIB30_016324</name>
</gene>
<keyword evidence="2" id="KW-1185">Reference proteome</keyword>
<protein>
    <recommendedName>
        <fullName evidence="3">Reverse transcriptase domain-containing protein</fullName>
    </recommendedName>
</protein>
<proteinExistence type="predicted"/>
<evidence type="ECO:0008006" key="3">
    <source>
        <dbReference type="Google" id="ProtNLM"/>
    </source>
</evidence>
<accession>A0ABU6R7K1</accession>
<name>A0ABU6R7K1_9FABA</name>
<reference evidence="1 2" key="1">
    <citation type="journal article" date="2023" name="Plants (Basel)">
        <title>Bridging the Gap: Combining Genomics and Transcriptomics Approaches to Understand Stylosanthes scabra, an Orphan Legume from the Brazilian Caatinga.</title>
        <authorList>
            <person name="Ferreira-Neto J.R.C."/>
            <person name="da Silva M.D."/>
            <person name="Binneck E."/>
            <person name="de Melo N.F."/>
            <person name="da Silva R.H."/>
            <person name="de Melo A.L.T.M."/>
            <person name="Pandolfi V."/>
            <person name="Bustamante F.O."/>
            <person name="Brasileiro-Vidal A.C."/>
            <person name="Benko-Iseppon A.M."/>
        </authorList>
    </citation>
    <scope>NUCLEOTIDE SEQUENCE [LARGE SCALE GENOMIC DNA]</scope>
    <source>
        <tissue evidence="1">Leaves</tissue>
    </source>
</reference>
<evidence type="ECO:0000313" key="1">
    <source>
        <dbReference type="EMBL" id="MED6119945.1"/>
    </source>
</evidence>
<comment type="caution">
    <text evidence="1">The sequence shown here is derived from an EMBL/GenBank/DDBJ whole genome shotgun (WGS) entry which is preliminary data.</text>
</comment>
<sequence>MAGLGLDIEKAYDHVDWRFLWHSLCGFGFPSRTRLGCIVSHLVENGDWLLVAMAREIFMKASGLKVNLLKSKAKCSKNVYRWKREFLAGVSAIPLTQNLGRYLGVTIGNDRAARKTVQDVFDKIWKKLSL</sequence>
<evidence type="ECO:0000313" key="2">
    <source>
        <dbReference type="Proteomes" id="UP001341840"/>
    </source>
</evidence>
<dbReference type="EMBL" id="JASCZI010030254">
    <property type="protein sequence ID" value="MED6119945.1"/>
    <property type="molecule type" value="Genomic_DNA"/>
</dbReference>
<dbReference type="Proteomes" id="UP001341840">
    <property type="component" value="Unassembled WGS sequence"/>
</dbReference>